<dbReference type="GO" id="GO:0015937">
    <property type="term" value="P:coenzyme A biosynthetic process"/>
    <property type="evidence" value="ECO:0007669"/>
    <property type="project" value="UniProtKB-UniRule"/>
</dbReference>
<name>A0A222FIY3_9GAMM</name>
<dbReference type="RefSeq" id="WP_094060134.1">
    <property type="nucleotide sequence ID" value="NZ_CP022530.1"/>
</dbReference>
<feature type="binding site" evidence="5">
    <location>
        <begin position="13"/>
        <end position="18"/>
    </location>
    <ligand>
        <name>ATP</name>
        <dbReference type="ChEBI" id="CHEBI:30616"/>
    </ligand>
</feature>
<keyword evidence="3 5" id="KW-0067">ATP-binding</keyword>
<evidence type="ECO:0000313" key="8">
    <source>
        <dbReference type="Proteomes" id="UP000202440"/>
    </source>
</evidence>
<dbReference type="PANTHER" id="PTHR10695">
    <property type="entry name" value="DEPHOSPHO-COA KINASE-RELATED"/>
    <property type="match status" value="1"/>
</dbReference>
<dbReference type="CDD" id="cd02022">
    <property type="entry name" value="DPCK"/>
    <property type="match status" value="1"/>
</dbReference>
<dbReference type="InterPro" id="IPR027417">
    <property type="entry name" value="P-loop_NTPase"/>
</dbReference>
<comment type="catalytic activity">
    <reaction evidence="5">
        <text>3'-dephospho-CoA + ATP = ADP + CoA + H(+)</text>
        <dbReference type="Rhea" id="RHEA:18245"/>
        <dbReference type="ChEBI" id="CHEBI:15378"/>
        <dbReference type="ChEBI" id="CHEBI:30616"/>
        <dbReference type="ChEBI" id="CHEBI:57287"/>
        <dbReference type="ChEBI" id="CHEBI:57328"/>
        <dbReference type="ChEBI" id="CHEBI:456216"/>
        <dbReference type="EC" id="2.7.1.24"/>
    </reaction>
</comment>
<comment type="similarity">
    <text evidence="1 5">Belongs to the CoaE family.</text>
</comment>
<keyword evidence="8" id="KW-1185">Reference proteome</keyword>
<dbReference type="Proteomes" id="UP000202440">
    <property type="component" value="Chromosome"/>
</dbReference>
<dbReference type="UniPathway" id="UPA00241">
    <property type="reaction ID" value="UER00356"/>
</dbReference>
<keyword evidence="5 7" id="KW-0418">Kinase</keyword>
<reference evidence="7 8" key="1">
    <citation type="submission" date="2017-07" db="EMBL/GenBank/DDBJ databases">
        <title>Annotated genome sequence of Bacterioplanes sanyensis isolated from Red Sea.</title>
        <authorList>
            <person name="Rehman Z.U."/>
        </authorList>
    </citation>
    <scope>NUCLEOTIDE SEQUENCE [LARGE SCALE GENOMIC DNA]</scope>
    <source>
        <strain evidence="7 8">NV9</strain>
    </source>
</reference>
<accession>A0A222FIY3</accession>
<organism evidence="7 8">
    <name type="scientific">Bacterioplanes sanyensis</name>
    <dbReference type="NCBI Taxonomy" id="1249553"/>
    <lineage>
        <taxon>Bacteria</taxon>
        <taxon>Pseudomonadati</taxon>
        <taxon>Pseudomonadota</taxon>
        <taxon>Gammaproteobacteria</taxon>
        <taxon>Oceanospirillales</taxon>
        <taxon>Oceanospirillaceae</taxon>
        <taxon>Bacterioplanes</taxon>
    </lineage>
</organism>
<dbReference type="AlphaFoldDB" id="A0A222FIY3"/>
<evidence type="ECO:0000256" key="3">
    <source>
        <dbReference type="ARBA" id="ARBA00022840"/>
    </source>
</evidence>
<dbReference type="PROSITE" id="PS51219">
    <property type="entry name" value="DPCK"/>
    <property type="match status" value="1"/>
</dbReference>
<comment type="pathway">
    <text evidence="5">Cofactor biosynthesis; coenzyme A biosynthesis; CoA from (R)-pantothenate: step 5/5.</text>
</comment>
<dbReference type="Gene3D" id="3.40.50.300">
    <property type="entry name" value="P-loop containing nucleotide triphosphate hydrolases"/>
    <property type="match status" value="1"/>
</dbReference>
<dbReference type="NCBIfam" id="TIGR00152">
    <property type="entry name" value="dephospho-CoA kinase"/>
    <property type="match status" value="1"/>
</dbReference>
<dbReference type="GO" id="GO:0005524">
    <property type="term" value="F:ATP binding"/>
    <property type="evidence" value="ECO:0007669"/>
    <property type="project" value="UniProtKB-UniRule"/>
</dbReference>
<dbReference type="SUPFAM" id="SSF52540">
    <property type="entry name" value="P-loop containing nucleoside triphosphate hydrolases"/>
    <property type="match status" value="1"/>
</dbReference>
<gene>
    <name evidence="5" type="primary">coaE</name>
    <name evidence="7" type="ORF">CHH28_09755</name>
</gene>
<evidence type="ECO:0000256" key="5">
    <source>
        <dbReference type="HAMAP-Rule" id="MF_00376"/>
    </source>
</evidence>
<comment type="function">
    <text evidence="5">Catalyzes the phosphorylation of the 3'-hydroxyl group of dephosphocoenzyme A to form coenzyme A.</text>
</comment>
<keyword evidence="5" id="KW-0808">Transferase</keyword>
<protein>
    <recommendedName>
        <fullName evidence="5 6">Dephospho-CoA kinase</fullName>
        <ecNumber evidence="5 6">2.7.1.24</ecNumber>
    </recommendedName>
    <alternativeName>
        <fullName evidence="5">Dephosphocoenzyme A kinase</fullName>
    </alternativeName>
</protein>
<keyword evidence="4 5" id="KW-0173">Coenzyme A biosynthesis</keyword>
<proteinExistence type="inferred from homology"/>
<dbReference type="Pfam" id="PF01121">
    <property type="entry name" value="CoaE"/>
    <property type="match status" value="1"/>
</dbReference>
<dbReference type="PANTHER" id="PTHR10695:SF46">
    <property type="entry name" value="BIFUNCTIONAL COENZYME A SYNTHASE-RELATED"/>
    <property type="match status" value="1"/>
</dbReference>
<evidence type="ECO:0000256" key="1">
    <source>
        <dbReference type="ARBA" id="ARBA00009018"/>
    </source>
</evidence>
<dbReference type="EC" id="2.7.1.24" evidence="5 6"/>
<dbReference type="OrthoDB" id="9812943at2"/>
<sequence>MSTLTIGLTGGIGSGKSAAAAFFKTQGIVVVDADQVAREVVEPGEPAWQAIKKRFGSDALLPDRTLNRAWLRQRVFSDEHERQWLEQQTHPHIRERIVEQLQQASTPYAVLETPLLFESGQYELVDHSLVIDVDEDTQRARASQRDGNSEEQIRRIMAAQLSRQQRCLKADRIVDNSGTLAQLQQQLQQCHQHYLELSRLHES</sequence>
<evidence type="ECO:0000256" key="2">
    <source>
        <dbReference type="ARBA" id="ARBA00022741"/>
    </source>
</evidence>
<dbReference type="GO" id="GO:0004140">
    <property type="term" value="F:dephospho-CoA kinase activity"/>
    <property type="evidence" value="ECO:0007669"/>
    <property type="project" value="UniProtKB-UniRule"/>
</dbReference>
<evidence type="ECO:0000313" key="7">
    <source>
        <dbReference type="EMBL" id="ASP38948.1"/>
    </source>
</evidence>
<keyword evidence="2 5" id="KW-0547">Nucleotide-binding</keyword>
<evidence type="ECO:0000256" key="4">
    <source>
        <dbReference type="ARBA" id="ARBA00022993"/>
    </source>
</evidence>
<dbReference type="HAMAP" id="MF_00376">
    <property type="entry name" value="Dephospho_CoA_kinase"/>
    <property type="match status" value="1"/>
</dbReference>
<evidence type="ECO:0000256" key="6">
    <source>
        <dbReference type="NCBIfam" id="TIGR00152"/>
    </source>
</evidence>
<dbReference type="KEGG" id="bsan:CHH28_09755"/>
<dbReference type="InterPro" id="IPR001977">
    <property type="entry name" value="Depp_CoAkinase"/>
</dbReference>
<dbReference type="GO" id="GO:0005737">
    <property type="term" value="C:cytoplasm"/>
    <property type="evidence" value="ECO:0007669"/>
    <property type="project" value="UniProtKB-SubCell"/>
</dbReference>
<keyword evidence="5" id="KW-0963">Cytoplasm</keyword>
<dbReference type="EMBL" id="CP022530">
    <property type="protein sequence ID" value="ASP38948.1"/>
    <property type="molecule type" value="Genomic_DNA"/>
</dbReference>
<comment type="subcellular location">
    <subcellularLocation>
        <location evidence="5">Cytoplasm</location>
    </subcellularLocation>
</comment>